<evidence type="ECO:0000256" key="7">
    <source>
        <dbReference type="ARBA" id="ARBA00022679"/>
    </source>
</evidence>
<evidence type="ECO:0000313" key="13">
    <source>
        <dbReference type="Proteomes" id="UP001597510"/>
    </source>
</evidence>
<gene>
    <name evidence="12" type="primary">nadC</name>
    <name evidence="12" type="ORF">ACFSR2_08465</name>
</gene>
<dbReference type="PANTHER" id="PTHR32179:SF3">
    <property type="entry name" value="NICOTINATE-NUCLEOTIDE PYROPHOSPHORYLASE [CARBOXYLATING]"/>
    <property type="match status" value="1"/>
</dbReference>
<feature type="domain" description="Quinolinate phosphoribosyl transferase C-terminal" evidence="10">
    <location>
        <begin position="111"/>
        <end position="280"/>
    </location>
</feature>
<evidence type="ECO:0000256" key="5">
    <source>
        <dbReference type="ARBA" id="ARBA00022642"/>
    </source>
</evidence>
<dbReference type="NCBIfam" id="TIGR00078">
    <property type="entry name" value="nadC"/>
    <property type="match status" value="1"/>
</dbReference>
<dbReference type="Pfam" id="PF02749">
    <property type="entry name" value="QRPTase_N"/>
    <property type="match status" value="1"/>
</dbReference>
<keyword evidence="7 9" id="KW-0808">Transferase</keyword>
<feature type="domain" description="Quinolinate phosphoribosyl transferase N-terminal" evidence="11">
    <location>
        <begin position="24"/>
        <end position="109"/>
    </location>
</feature>
<protein>
    <recommendedName>
        <fullName evidence="4">nicotinate-nucleotide diphosphorylase (carboxylating)</fullName>
        <ecNumber evidence="4">2.4.2.19</ecNumber>
    </recommendedName>
    <alternativeName>
        <fullName evidence="8">Quinolinate phosphoribosyltransferase [decarboxylating]</fullName>
    </alternativeName>
</protein>
<comment type="caution">
    <text evidence="12">The sequence shown here is derived from an EMBL/GenBank/DDBJ whole genome shotgun (WGS) entry which is preliminary data.</text>
</comment>
<dbReference type="InterPro" id="IPR002638">
    <property type="entry name" value="Quinolinate_PRibosylTrfase_C"/>
</dbReference>
<dbReference type="Proteomes" id="UP001597510">
    <property type="component" value="Unassembled WGS sequence"/>
</dbReference>
<comment type="function">
    <text evidence="1">Involved in the catabolism of quinolinic acid (QA).</text>
</comment>
<evidence type="ECO:0000313" key="12">
    <source>
        <dbReference type="EMBL" id="MFD2520912.1"/>
    </source>
</evidence>
<dbReference type="Gene3D" id="3.20.20.70">
    <property type="entry name" value="Aldolase class I"/>
    <property type="match status" value="1"/>
</dbReference>
<dbReference type="Pfam" id="PF01729">
    <property type="entry name" value="QRPTase_C"/>
    <property type="match status" value="1"/>
</dbReference>
<reference evidence="13" key="1">
    <citation type="journal article" date="2019" name="Int. J. Syst. Evol. Microbiol.">
        <title>The Global Catalogue of Microorganisms (GCM) 10K type strain sequencing project: providing services to taxonomists for standard genome sequencing and annotation.</title>
        <authorList>
            <consortium name="The Broad Institute Genomics Platform"/>
            <consortium name="The Broad Institute Genome Sequencing Center for Infectious Disease"/>
            <person name="Wu L."/>
            <person name="Ma J."/>
        </authorList>
    </citation>
    <scope>NUCLEOTIDE SEQUENCE [LARGE SCALE GENOMIC DNA]</scope>
    <source>
        <strain evidence="13">KCTC 52344</strain>
    </source>
</reference>
<dbReference type="EMBL" id="JBHULC010000008">
    <property type="protein sequence ID" value="MFD2520912.1"/>
    <property type="molecule type" value="Genomic_DNA"/>
</dbReference>
<evidence type="ECO:0000256" key="1">
    <source>
        <dbReference type="ARBA" id="ARBA00003237"/>
    </source>
</evidence>
<comment type="pathway">
    <text evidence="2">Cofactor biosynthesis; NAD(+) biosynthesis; nicotinate D-ribonucleotide from quinolinate: step 1/1.</text>
</comment>
<evidence type="ECO:0000256" key="9">
    <source>
        <dbReference type="PIRNR" id="PIRNR006250"/>
    </source>
</evidence>
<evidence type="ECO:0000259" key="11">
    <source>
        <dbReference type="Pfam" id="PF02749"/>
    </source>
</evidence>
<dbReference type="InterPro" id="IPR022412">
    <property type="entry name" value="Quinolinate_PRibosylTrfase_N"/>
</dbReference>
<dbReference type="PIRSF" id="PIRSF006250">
    <property type="entry name" value="NadC_ModD"/>
    <property type="match status" value="1"/>
</dbReference>
<keyword evidence="13" id="KW-1185">Reference proteome</keyword>
<dbReference type="InterPro" id="IPR037128">
    <property type="entry name" value="Quinolinate_PRibosylTase_N_sf"/>
</dbReference>
<dbReference type="InterPro" id="IPR036068">
    <property type="entry name" value="Nicotinate_pribotase-like_C"/>
</dbReference>
<keyword evidence="6 9" id="KW-0328">Glycosyltransferase</keyword>
<proteinExistence type="inferred from homology"/>
<accession>A0ABW5J4G0</accession>
<dbReference type="EC" id="2.4.2.19" evidence="4"/>
<evidence type="ECO:0000256" key="2">
    <source>
        <dbReference type="ARBA" id="ARBA00004893"/>
    </source>
</evidence>
<dbReference type="PANTHER" id="PTHR32179">
    <property type="entry name" value="NICOTINATE-NUCLEOTIDE PYROPHOSPHORYLASE [CARBOXYLATING]"/>
    <property type="match status" value="1"/>
</dbReference>
<dbReference type="Gene3D" id="3.90.1170.20">
    <property type="entry name" value="Quinolinate phosphoribosyl transferase, N-terminal domain"/>
    <property type="match status" value="1"/>
</dbReference>
<keyword evidence="5" id="KW-0662">Pyridine nucleotide biosynthesis</keyword>
<dbReference type="SUPFAM" id="SSF51690">
    <property type="entry name" value="Nicotinate/Quinolinate PRTase C-terminal domain-like"/>
    <property type="match status" value="1"/>
</dbReference>
<dbReference type="InterPro" id="IPR027277">
    <property type="entry name" value="NadC/ModD"/>
</dbReference>
<organism evidence="12 13">
    <name type="scientific">Emticicia soli</name>
    <dbReference type="NCBI Taxonomy" id="2027878"/>
    <lineage>
        <taxon>Bacteria</taxon>
        <taxon>Pseudomonadati</taxon>
        <taxon>Bacteroidota</taxon>
        <taxon>Cytophagia</taxon>
        <taxon>Cytophagales</taxon>
        <taxon>Leadbetterellaceae</taxon>
        <taxon>Emticicia</taxon>
    </lineage>
</organism>
<evidence type="ECO:0000256" key="3">
    <source>
        <dbReference type="ARBA" id="ARBA00009400"/>
    </source>
</evidence>
<dbReference type="RefSeq" id="WP_340235085.1">
    <property type="nucleotide sequence ID" value="NZ_JBBEWC010000003.1"/>
</dbReference>
<evidence type="ECO:0000256" key="8">
    <source>
        <dbReference type="ARBA" id="ARBA00033102"/>
    </source>
</evidence>
<dbReference type="GO" id="GO:0004514">
    <property type="term" value="F:nicotinate-nucleotide diphosphorylase (carboxylating) activity"/>
    <property type="evidence" value="ECO:0007669"/>
    <property type="project" value="UniProtKB-EC"/>
</dbReference>
<sequence>MEIDKRAITKFIKNALAEDVGDGDHTSLSTIPADAVGKARLLVKDNGILAGVELAKMIFKAVDKNLQVKVLIKDGKPIKYGDIAFYVEGSDRSILTAERLVLNCMQRMSGIATTTHQVVTLLEGTKTKVLDTRKTTPGFRMLEKWGVQIGGGVNHRFGLFDMILIKDNHVDYAGGIKNALDAAHNYLKATNKNLPIEIEVRNLTELQEVLAIGGVVRIMVDNFSYENIREAIKMVDGRFPIEASGGISPSNVRKYAECGVDYVSLGYLTHSAKSLDLSLKAVK</sequence>
<dbReference type="CDD" id="cd01572">
    <property type="entry name" value="QPRTase"/>
    <property type="match status" value="1"/>
</dbReference>
<evidence type="ECO:0000256" key="6">
    <source>
        <dbReference type="ARBA" id="ARBA00022676"/>
    </source>
</evidence>
<dbReference type="InterPro" id="IPR004393">
    <property type="entry name" value="NadC"/>
</dbReference>
<evidence type="ECO:0000259" key="10">
    <source>
        <dbReference type="Pfam" id="PF01729"/>
    </source>
</evidence>
<name>A0ABW5J4G0_9BACT</name>
<dbReference type="SUPFAM" id="SSF54675">
    <property type="entry name" value="Nicotinate/Quinolinate PRTase N-terminal domain-like"/>
    <property type="match status" value="1"/>
</dbReference>
<comment type="similarity">
    <text evidence="3 9">Belongs to the NadC/ModD family.</text>
</comment>
<evidence type="ECO:0000256" key="4">
    <source>
        <dbReference type="ARBA" id="ARBA00011944"/>
    </source>
</evidence>
<dbReference type="InterPro" id="IPR013785">
    <property type="entry name" value="Aldolase_TIM"/>
</dbReference>